<dbReference type="Gramene" id="CDP17296">
    <property type="protein sequence ID" value="CDP17296"/>
    <property type="gene ID" value="GSCOC_T00003771001"/>
</dbReference>
<evidence type="ECO:0000313" key="2">
    <source>
        <dbReference type="Proteomes" id="UP000295252"/>
    </source>
</evidence>
<keyword evidence="2" id="KW-1185">Reference proteome</keyword>
<dbReference type="STRING" id="49390.A0A068V9I2"/>
<proteinExistence type="predicted"/>
<sequence length="140" mass="15944">MDIFSCQSQFKTARWIKLWNSDNEIYAILGNGMSAQYYWTNFNLYNGSNTVLVDDSPYKSFLNSRYNTIFPASYNSLSTKDNYLDPKGNFVQYLEKLADADGVEEFIKQNPFGQLAIIRRDGMSTISSIGVSLNDKRLSG</sequence>
<dbReference type="PhylomeDB" id="A0A068V9I2"/>
<accession>A0A068V9I2</accession>
<dbReference type="Gene3D" id="3.40.50.1000">
    <property type="entry name" value="HAD superfamily/HAD-like"/>
    <property type="match status" value="1"/>
</dbReference>
<dbReference type="Proteomes" id="UP000295252">
    <property type="component" value="Chromosome XI"/>
</dbReference>
<reference evidence="2" key="1">
    <citation type="journal article" date="2014" name="Science">
        <title>The coffee genome provides insight into the convergent evolution of caffeine biosynthesis.</title>
        <authorList>
            <person name="Denoeud F."/>
            <person name="Carretero-Paulet L."/>
            <person name="Dereeper A."/>
            <person name="Droc G."/>
            <person name="Guyot R."/>
            <person name="Pietrella M."/>
            <person name="Zheng C."/>
            <person name="Alberti A."/>
            <person name="Anthony F."/>
            <person name="Aprea G."/>
            <person name="Aury J.M."/>
            <person name="Bento P."/>
            <person name="Bernard M."/>
            <person name="Bocs S."/>
            <person name="Campa C."/>
            <person name="Cenci A."/>
            <person name="Combes M.C."/>
            <person name="Crouzillat D."/>
            <person name="Da Silva C."/>
            <person name="Daddiego L."/>
            <person name="De Bellis F."/>
            <person name="Dussert S."/>
            <person name="Garsmeur O."/>
            <person name="Gayraud T."/>
            <person name="Guignon V."/>
            <person name="Jahn K."/>
            <person name="Jamilloux V."/>
            <person name="Joet T."/>
            <person name="Labadie K."/>
            <person name="Lan T."/>
            <person name="Leclercq J."/>
            <person name="Lepelley M."/>
            <person name="Leroy T."/>
            <person name="Li L.T."/>
            <person name="Librado P."/>
            <person name="Lopez L."/>
            <person name="Munoz A."/>
            <person name="Noel B."/>
            <person name="Pallavicini A."/>
            <person name="Perrotta G."/>
            <person name="Poncet V."/>
            <person name="Pot D."/>
            <person name="Priyono X."/>
            <person name="Rigoreau M."/>
            <person name="Rouard M."/>
            <person name="Rozas J."/>
            <person name="Tranchant-Dubreuil C."/>
            <person name="VanBuren R."/>
            <person name="Zhang Q."/>
            <person name="Andrade A.C."/>
            <person name="Argout X."/>
            <person name="Bertrand B."/>
            <person name="de Kochko A."/>
            <person name="Graziosi G."/>
            <person name="Henry R.J."/>
            <person name="Jayarama X."/>
            <person name="Ming R."/>
            <person name="Nagai C."/>
            <person name="Rounsley S."/>
            <person name="Sankoff D."/>
            <person name="Giuliano G."/>
            <person name="Albert V.A."/>
            <person name="Wincker P."/>
            <person name="Lashermes P."/>
        </authorList>
    </citation>
    <scope>NUCLEOTIDE SEQUENCE [LARGE SCALE GENOMIC DNA]</scope>
    <source>
        <strain evidence="2">cv. DH200-94</strain>
    </source>
</reference>
<protein>
    <recommendedName>
        <fullName evidence="3">FCP1 homology domain-containing protein</fullName>
    </recommendedName>
</protein>
<name>A0A068V9I2_COFCA</name>
<evidence type="ECO:0008006" key="3">
    <source>
        <dbReference type="Google" id="ProtNLM"/>
    </source>
</evidence>
<dbReference type="OrthoDB" id="1711508at2759"/>
<organism evidence="1 2">
    <name type="scientific">Coffea canephora</name>
    <name type="common">Robusta coffee</name>
    <dbReference type="NCBI Taxonomy" id="49390"/>
    <lineage>
        <taxon>Eukaryota</taxon>
        <taxon>Viridiplantae</taxon>
        <taxon>Streptophyta</taxon>
        <taxon>Embryophyta</taxon>
        <taxon>Tracheophyta</taxon>
        <taxon>Spermatophyta</taxon>
        <taxon>Magnoliopsida</taxon>
        <taxon>eudicotyledons</taxon>
        <taxon>Gunneridae</taxon>
        <taxon>Pentapetalae</taxon>
        <taxon>asterids</taxon>
        <taxon>lamiids</taxon>
        <taxon>Gentianales</taxon>
        <taxon>Rubiaceae</taxon>
        <taxon>Ixoroideae</taxon>
        <taxon>Gardenieae complex</taxon>
        <taxon>Bertiereae - Coffeeae clade</taxon>
        <taxon>Coffeeae</taxon>
        <taxon>Coffea</taxon>
    </lineage>
</organism>
<dbReference type="EMBL" id="HG739237">
    <property type="protein sequence ID" value="CDP17296.1"/>
    <property type="molecule type" value="Genomic_DNA"/>
</dbReference>
<dbReference type="InParanoid" id="A0A068V9I2"/>
<dbReference type="AlphaFoldDB" id="A0A068V9I2"/>
<gene>
    <name evidence="1" type="ORF">GSCOC_T00003771001</name>
</gene>
<evidence type="ECO:0000313" key="1">
    <source>
        <dbReference type="EMBL" id="CDP17296.1"/>
    </source>
</evidence>
<dbReference type="InterPro" id="IPR023214">
    <property type="entry name" value="HAD_sf"/>
</dbReference>